<name>A0A0C3ADS6_PILCF</name>
<dbReference type="InParanoid" id="A0A0C3ADS6"/>
<proteinExistence type="predicted"/>
<dbReference type="EMBL" id="KN833185">
    <property type="protein sequence ID" value="KIM71948.1"/>
    <property type="molecule type" value="Genomic_DNA"/>
</dbReference>
<keyword evidence="2" id="KW-1185">Reference proteome</keyword>
<protein>
    <submittedName>
        <fullName evidence="1">Uncharacterized protein</fullName>
    </submittedName>
</protein>
<accession>A0A0C3ADS6</accession>
<evidence type="ECO:0000313" key="2">
    <source>
        <dbReference type="Proteomes" id="UP000054166"/>
    </source>
</evidence>
<dbReference type="HOGENOM" id="CLU_2705748_0_0_1"/>
<reference evidence="2" key="2">
    <citation type="submission" date="2015-01" db="EMBL/GenBank/DDBJ databases">
        <title>Evolutionary Origins and Diversification of the Mycorrhizal Mutualists.</title>
        <authorList>
            <consortium name="DOE Joint Genome Institute"/>
            <consortium name="Mycorrhizal Genomics Consortium"/>
            <person name="Kohler A."/>
            <person name="Kuo A."/>
            <person name="Nagy L.G."/>
            <person name="Floudas D."/>
            <person name="Copeland A."/>
            <person name="Barry K.W."/>
            <person name="Cichocki N."/>
            <person name="Veneault-Fourrey C."/>
            <person name="LaButti K."/>
            <person name="Lindquist E.A."/>
            <person name="Lipzen A."/>
            <person name="Lundell T."/>
            <person name="Morin E."/>
            <person name="Murat C."/>
            <person name="Riley R."/>
            <person name="Ohm R."/>
            <person name="Sun H."/>
            <person name="Tunlid A."/>
            <person name="Henrissat B."/>
            <person name="Grigoriev I.V."/>
            <person name="Hibbett D.S."/>
            <person name="Martin F."/>
        </authorList>
    </citation>
    <scope>NUCLEOTIDE SEQUENCE [LARGE SCALE GENOMIC DNA]</scope>
    <source>
        <strain evidence="2">F 1598</strain>
    </source>
</reference>
<gene>
    <name evidence="1" type="ORF">PILCRDRAFT_747350</name>
</gene>
<organism evidence="1 2">
    <name type="scientific">Piloderma croceum (strain F 1598)</name>
    <dbReference type="NCBI Taxonomy" id="765440"/>
    <lineage>
        <taxon>Eukaryota</taxon>
        <taxon>Fungi</taxon>
        <taxon>Dikarya</taxon>
        <taxon>Basidiomycota</taxon>
        <taxon>Agaricomycotina</taxon>
        <taxon>Agaricomycetes</taxon>
        <taxon>Agaricomycetidae</taxon>
        <taxon>Atheliales</taxon>
        <taxon>Atheliaceae</taxon>
        <taxon>Piloderma</taxon>
    </lineage>
</organism>
<reference evidence="1 2" key="1">
    <citation type="submission" date="2014-04" db="EMBL/GenBank/DDBJ databases">
        <authorList>
            <consortium name="DOE Joint Genome Institute"/>
            <person name="Kuo A."/>
            <person name="Tarkka M."/>
            <person name="Buscot F."/>
            <person name="Kohler A."/>
            <person name="Nagy L.G."/>
            <person name="Floudas D."/>
            <person name="Copeland A."/>
            <person name="Barry K.W."/>
            <person name="Cichocki N."/>
            <person name="Veneault-Fourrey C."/>
            <person name="LaButti K."/>
            <person name="Lindquist E.A."/>
            <person name="Lipzen A."/>
            <person name="Lundell T."/>
            <person name="Morin E."/>
            <person name="Murat C."/>
            <person name="Sun H."/>
            <person name="Tunlid A."/>
            <person name="Henrissat B."/>
            <person name="Grigoriev I.V."/>
            <person name="Hibbett D.S."/>
            <person name="Martin F."/>
            <person name="Nordberg H.P."/>
            <person name="Cantor M.N."/>
            <person name="Hua S.X."/>
        </authorList>
    </citation>
    <scope>NUCLEOTIDE SEQUENCE [LARGE SCALE GENOMIC DNA]</scope>
    <source>
        <strain evidence="1 2">F 1598</strain>
    </source>
</reference>
<sequence length="73" mass="8601">MYMRMRVCVRDDSNTNNCGEEEEENTKKFGHISKMQKAVGTTKNTHVCKRYRYSRNQLYLTRTPSLSPRCPLP</sequence>
<dbReference type="Proteomes" id="UP000054166">
    <property type="component" value="Unassembled WGS sequence"/>
</dbReference>
<evidence type="ECO:0000313" key="1">
    <source>
        <dbReference type="EMBL" id="KIM71948.1"/>
    </source>
</evidence>
<dbReference type="AlphaFoldDB" id="A0A0C3ADS6"/>